<feature type="DNA-binding region" description="H-T-H motif" evidence="2">
    <location>
        <begin position="30"/>
        <end position="49"/>
    </location>
</feature>
<dbReference type="GO" id="GO:0003700">
    <property type="term" value="F:DNA-binding transcription factor activity"/>
    <property type="evidence" value="ECO:0007669"/>
    <property type="project" value="TreeGrafter"/>
</dbReference>
<evidence type="ECO:0000313" key="7">
    <source>
        <dbReference type="Proteomes" id="UP000611459"/>
    </source>
</evidence>
<dbReference type="SUPFAM" id="SSF46689">
    <property type="entry name" value="Homeodomain-like"/>
    <property type="match status" value="1"/>
</dbReference>
<dbReference type="EMBL" id="JAGEMX010000011">
    <property type="protein sequence ID" value="MBO1833356.1"/>
    <property type="molecule type" value="Genomic_DNA"/>
</dbReference>
<name>A0A1E3FJ99_9BURK</name>
<feature type="domain" description="HTH tetR-type" evidence="3">
    <location>
        <begin position="7"/>
        <end position="67"/>
    </location>
</feature>
<dbReference type="RefSeq" id="WP_039353300.1">
    <property type="nucleotide sequence ID" value="NZ_AP018359.1"/>
</dbReference>
<evidence type="ECO:0000313" key="9">
    <source>
        <dbReference type="Proteomes" id="UP001220209"/>
    </source>
</evidence>
<evidence type="ECO:0000313" key="8">
    <source>
        <dbReference type="Proteomes" id="UP000664048"/>
    </source>
</evidence>
<evidence type="ECO:0000256" key="1">
    <source>
        <dbReference type="ARBA" id="ARBA00023125"/>
    </source>
</evidence>
<gene>
    <name evidence="5" type="ORF">J4M89_28600</name>
    <name evidence="4" type="ORF">JIN94_22890</name>
    <name evidence="6" type="ORF">LXE91_37085</name>
</gene>
<reference evidence="4" key="1">
    <citation type="submission" date="2021-01" db="EMBL/GenBank/DDBJ databases">
        <title>Outbreak of Burkholderia contaminns endophthalmitis traced to a clinical ventilation system.</title>
        <authorList>
            <person name="Lipuma J."/>
            <person name="Spilker T."/>
            <person name="Kratholm J."/>
        </authorList>
    </citation>
    <scope>NUCLEOTIDE SEQUENCE</scope>
    <source>
        <strain evidence="4">HI4954</strain>
    </source>
</reference>
<dbReference type="EMBL" id="JAENIB010000010">
    <property type="protein sequence ID" value="MBK1932737.1"/>
    <property type="molecule type" value="Genomic_DNA"/>
</dbReference>
<dbReference type="PROSITE" id="PS50977">
    <property type="entry name" value="HTH_TETR_2"/>
    <property type="match status" value="1"/>
</dbReference>
<reference evidence="6 9" key="3">
    <citation type="submission" date="2021-12" db="EMBL/GenBank/DDBJ databases">
        <title>Genomic and phenotypic characterization of three Burkholderia contaminans isolates recovered from different sources.</title>
        <authorList>
            <person name="Lopez De Volder A."/>
            <person name="Fan Y."/>
            <person name="Nunvar J."/>
            <person name="Herrera T."/>
            <person name="Timp W."/>
            <person name="Degrossi J."/>
        </authorList>
    </citation>
    <scope>NUCLEOTIDE SEQUENCE [LARGE SCALE GENOMIC DNA]</scope>
    <source>
        <strain evidence="6 9">LMG 23361</strain>
    </source>
</reference>
<dbReference type="InterPro" id="IPR001647">
    <property type="entry name" value="HTH_TetR"/>
</dbReference>
<evidence type="ECO:0000259" key="3">
    <source>
        <dbReference type="PROSITE" id="PS50977"/>
    </source>
</evidence>
<dbReference type="PANTHER" id="PTHR30055:SF226">
    <property type="entry name" value="HTH-TYPE TRANSCRIPTIONAL REGULATOR PKSA"/>
    <property type="match status" value="1"/>
</dbReference>
<dbReference type="Gene3D" id="1.10.357.10">
    <property type="entry name" value="Tetracycline Repressor, domain 2"/>
    <property type="match status" value="1"/>
</dbReference>
<dbReference type="EMBL" id="CP090642">
    <property type="protein sequence ID" value="WFN22309.1"/>
    <property type="molecule type" value="Genomic_DNA"/>
</dbReference>
<keyword evidence="8" id="KW-1185">Reference proteome</keyword>
<dbReference type="Pfam" id="PF00440">
    <property type="entry name" value="TetR_N"/>
    <property type="match status" value="1"/>
</dbReference>
<proteinExistence type="predicted"/>
<dbReference type="GeneID" id="93194620"/>
<evidence type="ECO:0000313" key="4">
    <source>
        <dbReference type="EMBL" id="MBK1932737.1"/>
    </source>
</evidence>
<organism evidence="4 7">
    <name type="scientific">Burkholderia contaminans</name>
    <dbReference type="NCBI Taxonomy" id="488447"/>
    <lineage>
        <taxon>Bacteria</taxon>
        <taxon>Pseudomonadati</taxon>
        <taxon>Pseudomonadota</taxon>
        <taxon>Betaproteobacteria</taxon>
        <taxon>Burkholderiales</taxon>
        <taxon>Burkholderiaceae</taxon>
        <taxon>Burkholderia</taxon>
        <taxon>Burkholderia cepacia complex</taxon>
    </lineage>
</organism>
<dbReference type="AlphaFoldDB" id="A0A1E3FJ99"/>
<keyword evidence="1 2" id="KW-0238">DNA-binding</keyword>
<protein>
    <submittedName>
        <fullName evidence="4">TetR family transcriptional regulator</fullName>
    </submittedName>
</protein>
<accession>A0A1E3FJ99</accession>
<evidence type="ECO:0000313" key="6">
    <source>
        <dbReference type="EMBL" id="WFN22309.1"/>
    </source>
</evidence>
<dbReference type="GO" id="GO:0000976">
    <property type="term" value="F:transcription cis-regulatory region binding"/>
    <property type="evidence" value="ECO:0007669"/>
    <property type="project" value="TreeGrafter"/>
</dbReference>
<dbReference type="Proteomes" id="UP000664048">
    <property type="component" value="Unassembled WGS sequence"/>
</dbReference>
<evidence type="ECO:0000313" key="5">
    <source>
        <dbReference type="EMBL" id="MBO1833356.1"/>
    </source>
</evidence>
<dbReference type="InterPro" id="IPR050109">
    <property type="entry name" value="HTH-type_TetR-like_transc_reg"/>
</dbReference>
<dbReference type="Proteomes" id="UP001220209">
    <property type="component" value="Chromosome 3"/>
</dbReference>
<dbReference type="PANTHER" id="PTHR30055">
    <property type="entry name" value="HTH-TYPE TRANSCRIPTIONAL REGULATOR RUTR"/>
    <property type="match status" value="1"/>
</dbReference>
<dbReference type="Proteomes" id="UP000611459">
    <property type="component" value="Unassembled WGS sequence"/>
</dbReference>
<sequence>MQRVRAEVRRQDLVAATVAVIAEHGVKGATTRRIAEAAGCPLASLHYVFHSKDELLFAVYESLIDLIRSDSPEPPEHGTLSDLAEFNLRSVMAWFEANPTYAKTQSELYTWALRHQPDMAIGALRISQEGARANLTAAEPRADAKALDAIARLTIVLIDGLLFSWFAQEDSKRLAADVDHASKMLAAYAATLSEARPAAKTPRKPVRKH</sequence>
<evidence type="ECO:0000256" key="2">
    <source>
        <dbReference type="PROSITE-ProRule" id="PRU00335"/>
    </source>
</evidence>
<dbReference type="InterPro" id="IPR009057">
    <property type="entry name" value="Homeodomain-like_sf"/>
</dbReference>
<reference evidence="5 8" key="2">
    <citation type="submission" date="2021-03" db="EMBL/GenBank/DDBJ databases">
        <title>Clinical course, treatment and visual outcome of an outbreak of Burkholderia contaminans endophthalmitis following cataract surgery.</title>
        <authorList>
            <person name="Lind C."/>
            <person name="Olsen K."/>
            <person name="Angelsen N.K."/>
            <person name="Krefting E.A."/>
            <person name="Fossen K."/>
            <person name="Gravningen K."/>
            <person name="Depoorter E."/>
            <person name="Vandamme P."/>
            <person name="Bertelsen G."/>
        </authorList>
    </citation>
    <scope>NUCLEOTIDE SEQUENCE [LARGE SCALE GENOMIC DNA]</scope>
    <source>
        <strain evidence="5 8">51242556</strain>
    </source>
</reference>
<dbReference type="OrthoDB" id="5242433at2"/>